<proteinExistence type="predicted"/>
<dbReference type="RefSeq" id="WP_011357415.1">
    <property type="nucleotide sequence ID" value="NC_007512.1"/>
</dbReference>
<name>Q3B541_CHLL3</name>
<evidence type="ECO:0000313" key="3">
    <source>
        <dbReference type="Proteomes" id="UP000002709"/>
    </source>
</evidence>
<keyword evidence="3" id="KW-1185">Reference proteome</keyword>
<sequence length="94" mass="9776">MPPPIPQFMLELPWWLALGAAILGVSLPSILRSFRPRTLIPSILLTLASIGASAVLAGPAAAAAVIVISAVWGVIAALIAIFFAGLGDLTKKRY</sequence>
<dbReference type="KEGG" id="plt:Plut_0662"/>
<dbReference type="HOGENOM" id="CLU_185068_1_0_10"/>
<keyword evidence="1" id="KW-0812">Transmembrane</keyword>
<gene>
    <name evidence="2" type="ordered locus">Plut_0662</name>
</gene>
<evidence type="ECO:0000256" key="1">
    <source>
        <dbReference type="SAM" id="Phobius"/>
    </source>
</evidence>
<protein>
    <submittedName>
        <fullName evidence="2">Uncharacterized protein</fullName>
    </submittedName>
</protein>
<evidence type="ECO:0000313" key="2">
    <source>
        <dbReference type="EMBL" id="ABB23540.1"/>
    </source>
</evidence>
<organism evidence="2 3">
    <name type="scientific">Chlorobium luteolum (strain DSM 273 / BCRC 81028 / 2530)</name>
    <name type="common">Pelodictyon luteolum</name>
    <dbReference type="NCBI Taxonomy" id="319225"/>
    <lineage>
        <taxon>Bacteria</taxon>
        <taxon>Pseudomonadati</taxon>
        <taxon>Chlorobiota</taxon>
        <taxon>Chlorobiia</taxon>
        <taxon>Chlorobiales</taxon>
        <taxon>Chlorobiaceae</taxon>
        <taxon>Chlorobium/Pelodictyon group</taxon>
        <taxon>Pelodictyon</taxon>
    </lineage>
</organism>
<keyword evidence="1" id="KW-0472">Membrane</keyword>
<dbReference type="EMBL" id="CP000096">
    <property type="protein sequence ID" value="ABB23540.1"/>
    <property type="molecule type" value="Genomic_DNA"/>
</dbReference>
<keyword evidence="1" id="KW-1133">Transmembrane helix</keyword>
<feature type="transmembrane region" description="Helical" evidence="1">
    <location>
        <begin position="12"/>
        <end position="31"/>
    </location>
</feature>
<accession>Q3B541</accession>
<feature type="transmembrane region" description="Helical" evidence="1">
    <location>
        <begin position="38"/>
        <end position="57"/>
    </location>
</feature>
<dbReference type="AlphaFoldDB" id="Q3B541"/>
<dbReference type="Proteomes" id="UP000002709">
    <property type="component" value="Chromosome"/>
</dbReference>
<reference evidence="3" key="1">
    <citation type="submission" date="2005-08" db="EMBL/GenBank/DDBJ databases">
        <title>Complete sequence of Pelodictyon luteolum DSM 273.</title>
        <authorList>
            <consortium name="US DOE Joint Genome Institute"/>
            <person name="Copeland A."/>
            <person name="Lucas S."/>
            <person name="Lapidus A."/>
            <person name="Barry K."/>
            <person name="Detter J.C."/>
            <person name="Glavina T."/>
            <person name="Hammon N."/>
            <person name="Israni S."/>
            <person name="Pitluck S."/>
            <person name="Bryant D."/>
            <person name="Schmutz J."/>
            <person name="Larimer F."/>
            <person name="Land M."/>
            <person name="Kyrpides N."/>
            <person name="Ivanova N."/>
            <person name="Richardson P."/>
        </authorList>
    </citation>
    <scope>NUCLEOTIDE SEQUENCE [LARGE SCALE GENOMIC DNA]</scope>
    <source>
        <strain evidence="3">DSM 273 / BCRC 81028 / 2530</strain>
    </source>
</reference>
<feature type="transmembrane region" description="Helical" evidence="1">
    <location>
        <begin position="63"/>
        <end position="86"/>
    </location>
</feature>